<organism evidence="1 2">
    <name type="scientific">Brassica cretica</name>
    <name type="common">Mustard</name>
    <dbReference type="NCBI Taxonomy" id="69181"/>
    <lineage>
        <taxon>Eukaryota</taxon>
        <taxon>Viridiplantae</taxon>
        <taxon>Streptophyta</taxon>
        <taxon>Embryophyta</taxon>
        <taxon>Tracheophyta</taxon>
        <taxon>Spermatophyta</taxon>
        <taxon>Magnoliopsida</taxon>
        <taxon>eudicotyledons</taxon>
        <taxon>Gunneridae</taxon>
        <taxon>Pentapetalae</taxon>
        <taxon>rosids</taxon>
        <taxon>malvids</taxon>
        <taxon>Brassicales</taxon>
        <taxon>Brassicaceae</taxon>
        <taxon>Brassiceae</taxon>
        <taxon>Brassica</taxon>
    </lineage>
</organism>
<proteinExistence type="predicted"/>
<dbReference type="AlphaFoldDB" id="A0A8S9MZW0"/>
<evidence type="ECO:0000313" key="1">
    <source>
        <dbReference type="EMBL" id="KAF3489655.1"/>
    </source>
</evidence>
<reference evidence="1" key="1">
    <citation type="submission" date="2019-12" db="EMBL/GenBank/DDBJ databases">
        <title>Genome sequencing and annotation of Brassica cretica.</title>
        <authorList>
            <person name="Studholme D.J."/>
            <person name="Sarris P."/>
        </authorList>
    </citation>
    <scope>NUCLEOTIDE SEQUENCE</scope>
    <source>
        <strain evidence="1">PFS-109/04</strain>
        <tissue evidence="1">Leaf</tissue>
    </source>
</reference>
<gene>
    <name evidence="1" type="ORF">F2Q69_00056397</name>
</gene>
<evidence type="ECO:0000313" key="2">
    <source>
        <dbReference type="Proteomes" id="UP000712600"/>
    </source>
</evidence>
<name>A0A8S9MZW0_BRACR</name>
<accession>A0A8S9MZW0</accession>
<comment type="caution">
    <text evidence="1">The sequence shown here is derived from an EMBL/GenBank/DDBJ whole genome shotgun (WGS) entry which is preliminary data.</text>
</comment>
<sequence>MENLFVKSEELVYIDIVGDPIFDVYDDDDCVQYKYTEFDVRSVEIKNGVVYRFTRDKSFRVIYQQSVRFTHPKKHTTTCVSEKKEVEERVEDMTCTNPLEVKIRNKSNNKDDTFIDGGAPNQTFGLSCIVQAYTLHRDSADNTNFKNVYYVWKSRKRIRFYVRRFWS</sequence>
<dbReference type="EMBL" id="QGKX02002183">
    <property type="protein sequence ID" value="KAF3489655.1"/>
    <property type="molecule type" value="Genomic_DNA"/>
</dbReference>
<dbReference type="Proteomes" id="UP000712600">
    <property type="component" value="Unassembled WGS sequence"/>
</dbReference>
<protein>
    <submittedName>
        <fullName evidence="1">Uncharacterized protein</fullName>
    </submittedName>
</protein>